<evidence type="ECO:0000313" key="1">
    <source>
        <dbReference type="EMBL" id="KAG8238373.1"/>
    </source>
</evidence>
<protein>
    <submittedName>
        <fullName evidence="1">Uncharacterized protein</fullName>
    </submittedName>
</protein>
<dbReference type="Proteomes" id="UP000792457">
    <property type="component" value="Unassembled WGS sequence"/>
</dbReference>
<sequence>MAPPVARKNLEAENAELWKMLEGMEELKAFKWELTEAKAESPKSNKVSSIKERFISFERNVTNAISSIMRRSDQLEEQMDALEQYSKRNGLFVHGIQESPKENCIEQAVALYRDKLNVSVDASRIDQAHRVGAPRSDNKPRPFIVKFISYQDRKKVWTAKKSLKGSGILITESLTAARNE</sequence>
<keyword evidence="2" id="KW-1185">Reference proteome</keyword>
<name>A0A8K0KQ79_LADFU</name>
<reference evidence="1" key="2">
    <citation type="submission" date="2017-10" db="EMBL/GenBank/DDBJ databases">
        <title>Ladona fulva Genome sequencing and assembly.</title>
        <authorList>
            <person name="Murali S."/>
            <person name="Richards S."/>
            <person name="Bandaranaike D."/>
            <person name="Bellair M."/>
            <person name="Blankenburg K."/>
            <person name="Chao H."/>
            <person name="Dinh H."/>
            <person name="Doddapaneni H."/>
            <person name="Dugan-Rocha S."/>
            <person name="Elkadiri S."/>
            <person name="Gnanaolivu R."/>
            <person name="Hernandez B."/>
            <person name="Skinner E."/>
            <person name="Javaid M."/>
            <person name="Lee S."/>
            <person name="Li M."/>
            <person name="Ming W."/>
            <person name="Munidasa M."/>
            <person name="Muniz J."/>
            <person name="Nguyen L."/>
            <person name="Hughes D."/>
            <person name="Osuji N."/>
            <person name="Pu L.-L."/>
            <person name="Puazo M."/>
            <person name="Qu C."/>
            <person name="Quiroz J."/>
            <person name="Raj R."/>
            <person name="Weissenberger G."/>
            <person name="Xin Y."/>
            <person name="Zou X."/>
            <person name="Han Y."/>
            <person name="Worley K."/>
            <person name="Muzny D."/>
            <person name="Gibbs R."/>
        </authorList>
    </citation>
    <scope>NUCLEOTIDE SEQUENCE</scope>
    <source>
        <strain evidence="1">Sampled in the wild</strain>
    </source>
</reference>
<reference evidence="1" key="1">
    <citation type="submission" date="2013-04" db="EMBL/GenBank/DDBJ databases">
        <authorList>
            <person name="Qu J."/>
            <person name="Murali S.C."/>
            <person name="Bandaranaike D."/>
            <person name="Bellair M."/>
            <person name="Blankenburg K."/>
            <person name="Chao H."/>
            <person name="Dinh H."/>
            <person name="Doddapaneni H."/>
            <person name="Downs B."/>
            <person name="Dugan-Rocha S."/>
            <person name="Elkadiri S."/>
            <person name="Gnanaolivu R.D."/>
            <person name="Hernandez B."/>
            <person name="Javaid M."/>
            <person name="Jayaseelan J.C."/>
            <person name="Lee S."/>
            <person name="Li M."/>
            <person name="Ming W."/>
            <person name="Munidasa M."/>
            <person name="Muniz J."/>
            <person name="Nguyen L."/>
            <person name="Ongeri F."/>
            <person name="Osuji N."/>
            <person name="Pu L.-L."/>
            <person name="Puazo M."/>
            <person name="Qu C."/>
            <person name="Quiroz J."/>
            <person name="Raj R."/>
            <person name="Weissenberger G."/>
            <person name="Xin Y."/>
            <person name="Zou X."/>
            <person name="Han Y."/>
            <person name="Richards S."/>
            <person name="Worley K."/>
            <person name="Muzny D."/>
            <person name="Gibbs R."/>
        </authorList>
    </citation>
    <scope>NUCLEOTIDE SEQUENCE</scope>
    <source>
        <strain evidence="1">Sampled in the wild</strain>
    </source>
</reference>
<proteinExistence type="predicted"/>
<gene>
    <name evidence="1" type="ORF">J437_LFUL018028</name>
</gene>
<dbReference type="Gene3D" id="3.30.70.1820">
    <property type="entry name" value="L1 transposable element, RRM domain"/>
    <property type="match status" value="1"/>
</dbReference>
<evidence type="ECO:0000313" key="2">
    <source>
        <dbReference type="Proteomes" id="UP000792457"/>
    </source>
</evidence>
<organism evidence="1 2">
    <name type="scientific">Ladona fulva</name>
    <name type="common">Scarce chaser dragonfly</name>
    <name type="synonym">Libellula fulva</name>
    <dbReference type="NCBI Taxonomy" id="123851"/>
    <lineage>
        <taxon>Eukaryota</taxon>
        <taxon>Metazoa</taxon>
        <taxon>Ecdysozoa</taxon>
        <taxon>Arthropoda</taxon>
        <taxon>Hexapoda</taxon>
        <taxon>Insecta</taxon>
        <taxon>Pterygota</taxon>
        <taxon>Palaeoptera</taxon>
        <taxon>Odonata</taxon>
        <taxon>Epiprocta</taxon>
        <taxon>Anisoptera</taxon>
        <taxon>Libelluloidea</taxon>
        <taxon>Libellulidae</taxon>
        <taxon>Ladona</taxon>
    </lineage>
</organism>
<feature type="non-terminal residue" evidence="1">
    <location>
        <position position="180"/>
    </location>
</feature>
<accession>A0A8K0KQ79</accession>
<dbReference type="EMBL" id="KZ309348">
    <property type="protein sequence ID" value="KAG8238373.1"/>
    <property type="molecule type" value="Genomic_DNA"/>
</dbReference>
<dbReference type="OrthoDB" id="10066957at2759"/>
<comment type="caution">
    <text evidence="1">The sequence shown here is derived from an EMBL/GenBank/DDBJ whole genome shotgun (WGS) entry which is preliminary data.</text>
</comment>
<dbReference type="AlphaFoldDB" id="A0A8K0KQ79"/>